<dbReference type="SMART" id="SM00066">
    <property type="entry name" value="GAL4"/>
    <property type="match status" value="1"/>
</dbReference>
<keyword evidence="4" id="KW-0804">Transcription</keyword>
<reference evidence="9" key="2">
    <citation type="journal article" date="2023" name="IMA Fungus">
        <title>Comparative genomic study of the Penicillium genus elucidates a diverse pangenome and 15 lateral gene transfer events.</title>
        <authorList>
            <person name="Petersen C."/>
            <person name="Sorensen T."/>
            <person name="Nielsen M.R."/>
            <person name="Sondergaard T.E."/>
            <person name="Sorensen J.L."/>
            <person name="Fitzpatrick D.A."/>
            <person name="Frisvad J.C."/>
            <person name="Nielsen K.L."/>
        </authorList>
    </citation>
    <scope>NUCLEOTIDE SEQUENCE</scope>
    <source>
        <strain evidence="9">IBT 30069</strain>
    </source>
</reference>
<name>A0A9W9KJD7_9EURO</name>
<keyword evidence="7" id="KW-0812">Transmembrane</keyword>
<evidence type="ECO:0000256" key="4">
    <source>
        <dbReference type="ARBA" id="ARBA00023163"/>
    </source>
</evidence>
<dbReference type="PANTHER" id="PTHR47424">
    <property type="entry name" value="REGULATORY PROTEIN GAL4"/>
    <property type="match status" value="1"/>
</dbReference>
<dbReference type="InterPro" id="IPR007219">
    <property type="entry name" value="XnlR_reg_dom"/>
</dbReference>
<keyword evidence="3" id="KW-0238">DNA-binding</keyword>
<evidence type="ECO:0000256" key="1">
    <source>
        <dbReference type="ARBA" id="ARBA00022723"/>
    </source>
</evidence>
<proteinExistence type="predicted"/>
<dbReference type="CDD" id="cd12148">
    <property type="entry name" value="fungal_TF_MHR"/>
    <property type="match status" value="1"/>
</dbReference>
<reference evidence="9" key="1">
    <citation type="submission" date="2022-11" db="EMBL/GenBank/DDBJ databases">
        <authorList>
            <person name="Petersen C."/>
        </authorList>
    </citation>
    <scope>NUCLEOTIDE SEQUENCE</scope>
    <source>
        <strain evidence="9">IBT 30069</strain>
    </source>
</reference>
<dbReference type="Pfam" id="PF04082">
    <property type="entry name" value="Fungal_trans"/>
    <property type="match status" value="1"/>
</dbReference>
<evidence type="ECO:0000256" key="7">
    <source>
        <dbReference type="SAM" id="Phobius"/>
    </source>
</evidence>
<dbReference type="GO" id="GO:0000978">
    <property type="term" value="F:RNA polymerase II cis-regulatory region sequence-specific DNA binding"/>
    <property type="evidence" value="ECO:0007669"/>
    <property type="project" value="TreeGrafter"/>
</dbReference>
<dbReference type="GO" id="GO:0008270">
    <property type="term" value="F:zinc ion binding"/>
    <property type="evidence" value="ECO:0007669"/>
    <property type="project" value="InterPro"/>
</dbReference>
<evidence type="ECO:0000313" key="9">
    <source>
        <dbReference type="EMBL" id="KAJ5107563.1"/>
    </source>
</evidence>
<dbReference type="SUPFAM" id="SSF57701">
    <property type="entry name" value="Zn2/Cys6 DNA-binding domain"/>
    <property type="match status" value="1"/>
</dbReference>
<dbReference type="CDD" id="cd00067">
    <property type="entry name" value="GAL4"/>
    <property type="match status" value="1"/>
</dbReference>
<feature type="transmembrane region" description="Helical" evidence="7">
    <location>
        <begin position="618"/>
        <end position="639"/>
    </location>
</feature>
<dbReference type="OrthoDB" id="3364175at2759"/>
<dbReference type="GO" id="GO:0005634">
    <property type="term" value="C:nucleus"/>
    <property type="evidence" value="ECO:0007669"/>
    <property type="project" value="TreeGrafter"/>
</dbReference>
<dbReference type="EMBL" id="JAPQKH010000003">
    <property type="protein sequence ID" value="KAJ5107563.1"/>
    <property type="molecule type" value="Genomic_DNA"/>
</dbReference>
<sequence>MSQPAHPPKRRRAVLACHSCRHRKSRCDGGRPCTQCKELGCDCVYQDVGASNNLTVEKSYLARLEHRIQDIEASIRKLEQNQGETPSPTTVNGSTPVLKQPTGNERETFQMSKPDLHIRSSHAVAPEGRAEFGEIDASENSIDGMGAINFTDEEDCGFFGPSSNIAFMRHISRALARGSQQRNGTTSISSPRLGGGMLNVSRSCPSPGHSRSKPPATGKAEINVFALPSEQRTWHLIQIYFEKTGQLLPFIHESSFCETYFRMKEDNFKRVRRTWLGLLNIVLAIATSLHTEGDLPAGQRIQESDVYFQRANGLCDKDSKRNASLEMVQYLLVLGQYLQGTQKSVQAWTTHGLAISAAFQLGLHSPEANRRFPPWRVKFASEPGTAAFSSTGMFRSQSIRRIVIDSLTRTLSMTFGRPCTIPESYVKLDMPVKDMQVLRQCQINRFLNYQPAYPIILTFGPRKLYVVLYNVLDNCYCQNLGFEHPPTAANAVPQILEGERQLEEWRFSIVPSLGIRLWHEPLLSEDLAQLDAESTIRHRFGIVLSVRYHNLRILLYRRFLESYLDSYNADDSISSENKLVQQMGFTGVQNCVESAISIISTVHTITSSGGWHRGLLGAWYYSLYYTFNAGLVIFGALLVSSKERQCNPEQWRPIENSRPYLDLAADALRHLDSGNRVIERCVEYLAQLSMMLKATTSEKSNSLANSTNVQAPLNGPSIFSTDNADYPMWSNVDLGEFMMDNDLDFLGQMFNLNHPHDPPI</sequence>
<dbReference type="PROSITE" id="PS00463">
    <property type="entry name" value="ZN2_CY6_FUNGAL_1"/>
    <property type="match status" value="1"/>
</dbReference>
<dbReference type="Proteomes" id="UP001149165">
    <property type="component" value="Unassembled WGS sequence"/>
</dbReference>
<dbReference type="AlphaFoldDB" id="A0A9W9KJD7"/>
<evidence type="ECO:0000313" key="10">
    <source>
        <dbReference type="Proteomes" id="UP001149165"/>
    </source>
</evidence>
<keyword evidence="7" id="KW-1133">Transmembrane helix</keyword>
<feature type="region of interest" description="Disordered" evidence="6">
    <location>
        <begin position="176"/>
        <end position="217"/>
    </location>
</feature>
<keyword evidence="10" id="KW-1185">Reference proteome</keyword>
<gene>
    <name evidence="9" type="ORF">N7456_004238</name>
</gene>
<evidence type="ECO:0000256" key="5">
    <source>
        <dbReference type="ARBA" id="ARBA00023242"/>
    </source>
</evidence>
<dbReference type="InterPro" id="IPR001138">
    <property type="entry name" value="Zn2Cys6_DnaBD"/>
</dbReference>
<feature type="compositionally biased region" description="Polar residues" evidence="6">
    <location>
        <begin position="80"/>
        <end position="103"/>
    </location>
</feature>
<keyword evidence="1" id="KW-0479">Metal-binding</keyword>
<dbReference type="InterPro" id="IPR036864">
    <property type="entry name" value="Zn2-C6_fun-type_DNA-bd_sf"/>
</dbReference>
<feature type="region of interest" description="Disordered" evidence="6">
    <location>
        <begin position="79"/>
        <end position="107"/>
    </location>
</feature>
<keyword evidence="5" id="KW-0539">Nucleus</keyword>
<feature type="compositionally biased region" description="Polar residues" evidence="6">
    <location>
        <begin position="178"/>
        <end position="190"/>
    </location>
</feature>
<accession>A0A9W9KJD7</accession>
<dbReference type="PROSITE" id="PS50048">
    <property type="entry name" value="ZN2_CY6_FUNGAL_2"/>
    <property type="match status" value="1"/>
</dbReference>
<protein>
    <submittedName>
        <fullName evidence="9">Transcriptional regulatory protein GAL4</fullName>
    </submittedName>
</protein>
<dbReference type="Pfam" id="PF00172">
    <property type="entry name" value="Zn_clus"/>
    <property type="match status" value="1"/>
</dbReference>
<dbReference type="Gene3D" id="4.10.240.10">
    <property type="entry name" value="Zn(2)-C6 fungal-type DNA-binding domain"/>
    <property type="match status" value="1"/>
</dbReference>
<evidence type="ECO:0000259" key="8">
    <source>
        <dbReference type="PROSITE" id="PS50048"/>
    </source>
</evidence>
<dbReference type="GO" id="GO:0000435">
    <property type="term" value="P:positive regulation of transcription from RNA polymerase II promoter by galactose"/>
    <property type="evidence" value="ECO:0007669"/>
    <property type="project" value="TreeGrafter"/>
</dbReference>
<evidence type="ECO:0000256" key="3">
    <source>
        <dbReference type="ARBA" id="ARBA00023125"/>
    </source>
</evidence>
<comment type="caution">
    <text evidence="9">The sequence shown here is derived from an EMBL/GenBank/DDBJ whole genome shotgun (WGS) entry which is preliminary data.</text>
</comment>
<evidence type="ECO:0000256" key="2">
    <source>
        <dbReference type="ARBA" id="ARBA00023015"/>
    </source>
</evidence>
<dbReference type="GO" id="GO:0000981">
    <property type="term" value="F:DNA-binding transcription factor activity, RNA polymerase II-specific"/>
    <property type="evidence" value="ECO:0007669"/>
    <property type="project" value="InterPro"/>
</dbReference>
<feature type="domain" description="Zn(2)-C6 fungal-type" evidence="8">
    <location>
        <begin position="16"/>
        <end position="45"/>
    </location>
</feature>
<keyword evidence="7" id="KW-0472">Membrane</keyword>
<evidence type="ECO:0000256" key="6">
    <source>
        <dbReference type="SAM" id="MobiDB-lite"/>
    </source>
</evidence>
<organism evidence="9 10">
    <name type="scientific">Penicillium angulare</name>
    <dbReference type="NCBI Taxonomy" id="116970"/>
    <lineage>
        <taxon>Eukaryota</taxon>
        <taxon>Fungi</taxon>
        <taxon>Dikarya</taxon>
        <taxon>Ascomycota</taxon>
        <taxon>Pezizomycotina</taxon>
        <taxon>Eurotiomycetes</taxon>
        <taxon>Eurotiomycetidae</taxon>
        <taxon>Eurotiales</taxon>
        <taxon>Aspergillaceae</taxon>
        <taxon>Penicillium</taxon>
    </lineage>
</organism>
<dbReference type="PANTHER" id="PTHR47424:SF3">
    <property type="entry name" value="REGULATORY PROTEIN GAL4"/>
    <property type="match status" value="1"/>
</dbReference>
<dbReference type="GO" id="GO:0006351">
    <property type="term" value="P:DNA-templated transcription"/>
    <property type="evidence" value="ECO:0007669"/>
    <property type="project" value="InterPro"/>
</dbReference>
<dbReference type="InterPro" id="IPR051127">
    <property type="entry name" value="Fungal_SecMet_Regulators"/>
</dbReference>
<keyword evidence="2" id="KW-0805">Transcription regulation</keyword>